<dbReference type="PROSITE" id="PS01096">
    <property type="entry name" value="PPIC_PPIASE_1"/>
    <property type="match status" value="1"/>
</dbReference>
<dbReference type="SUPFAM" id="SSF54534">
    <property type="entry name" value="FKBP-like"/>
    <property type="match status" value="2"/>
</dbReference>
<evidence type="ECO:0000256" key="7">
    <source>
        <dbReference type="HAMAP-Rule" id="MF_01183"/>
    </source>
</evidence>
<evidence type="ECO:0000313" key="11">
    <source>
        <dbReference type="Proteomes" id="UP000273643"/>
    </source>
</evidence>
<dbReference type="InterPro" id="IPR046357">
    <property type="entry name" value="PPIase_dom_sf"/>
</dbReference>
<dbReference type="Pfam" id="PF09312">
    <property type="entry name" value="SurA_N"/>
    <property type="match status" value="1"/>
</dbReference>
<comment type="function">
    <text evidence="7">Chaperone involved in the correct folding and assembly of outer membrane proteins. Recognizes specific patterns of aromatic residues and the orientation of their side chains, which are found more frequently in integral outer membrane proteins. May act in both early periplasmic and late outer membrane-associated steps of protein maturation.</text>
</comment>
<feature type="signal peptide" evidence="7">
    <location>
        <begin position="1"/>
        <end position="26"/>
    </location>
</feature>
<dbReference type="PANTHER" id="PTHR47637">
    <property type="entry name" value="CHAPERONE SURA"/>
    <property type="match status" value="1"/>
</dbReference>
<dbReference type="GO" id="GO:0006457">
    <property type="term" value="P:protein folding"/>
    <property type="evidence" value="ECO:0007669"/>
    <property type="project" value="UniProtKB-UniRule"/>
</dbReference>
<keyword evidence="11" id="KW-1185">Reference proteome</keyword>
<gene>
    <name evidence="7" type="primary">surA</name>
    <name evidence="10" type="ORF">EDC38_1618</name>
</gene>
<dbReference type="PROSITE" id="PS50198">
    <property type="entry name" value="PPIC_PPIASE_2"/>
    <property type="match status" value="2"/>
</dbReference>
<keyword evidence="5 7" id="KW-0143">Chaperone</keyword>
<organism evidence="10 11">
    <name type="scientific">Marinimicrobium koreense</name>
    <dbReference type="NCBI Taxonomy" id="306545"/>
    <lineage>
        <taxon>Bacteria</taxon>
        <taxon>Pseudomonadati</taxon>
        <taxon>Pseudomonadota</taxon>
        <taxon>Gammaproteobacteria</taxon>
        <taxon>Cellvibrionales</taxon>
        <taxon>Cellvibrionaceae</taxon>
        <taxon>Marinimicrobium</taxon>
    </lineage>
</organism>
<dbReference type="GO" id="GO:0051082">
    <property type="term" value="F:unfolded protein binding"/>
    <property type="evidence" value="ECO:0007669"/>
    <property type="project" value="UniProtKB-UniRule"/>
</dbReference>
<dbReference type="EC" id="5.2.1.8" evidence="7"/>
<feature type="domain" description="PpiC" evidence="9">
    <location>
        <begin position="179"/>
        <end position="280"/>
    </location>
</feature>
<proteinExistence type="inferred from homology"/>
<dbReference type="GO" id="GO:0042277">
    <property type="term" value="F:peptide binding"/>
    <property type="evidence" value="ECO:0007669"/>
    <property type="project" value="InterPro"/>
</dbReference>
<evidence type="ECO:0000256" key="3">
    <source>
        <dbReference type="ARBA" id="ARBA00022764"/>
    </source>
</evidence>
<feature type="domain" description="Carrier" evidence="8">
    <location>
        <begin position="46"/>
        <end position="122"/>
    </location>
</feature>
<keyword evidence="1 7" id="KW-0732">Signal</keyword>
<evidence type="ECO:0000256" key="1">
    <source>
        <dbReference type="ARBA" id="ARBA00022729"/>
    </source>
</evidence>
<evidence type="ECO:0000259" key="8">
    <source>
        <dbReference type="PROSITE" id="PS50075"/>
    </source>
</evidence>
<feature type="chain" id="PRO_5018340688" description="Chaperone SurA" evidence="7">
    <location>
        <begin position="27"/>
        <end position="434"/>
    </location>
</feature>
<dbReference type="Proteomes" id="UP000273643">
    <property type="component" value="Unassembled WGS sequence"/>
</dbReference>
<dbReference type="HAMAP" id="MF_01183">
    <property type="entry name" value="Chaperone_SurA"/>
    <property type="match status" value="1"/>
</dbReference>
<dbReference type="InterPro" id="IPR027304">
    <property type="entry name" value="Trigger_fact/SurA_dom_sf"/>
</dbReference>
<dbReference type="GO" id="GO:0043165">
    <property type="term" value="P:Gram-negative-bacterium-type cell outer membrane assembly"/>
    <property type="evidence" value="ECO:0007669"/>
    <property type="project" value="InterPro"/>
</dbReference>
<dbReference type="InterPro" id="IPR009081">
    <property type="entry name" value="PP-bd_ACP"/>
</dbReference>
<dbReference type="Pfam" id="PF13616">
    <property type="entry name" value="Rotamase_3"/>
    <property type="match status" value="1"/>
</dbReference>
<sequence length="434" mass="49020" precursor="true">MQANRITQRLIPAVLALLLASPLALAETEMLDRVVAIVGEDVVLESELEERLASIKARIQQSDSNQNLPPDSVLRDQILDQLILERLQMEMGRRFGIEVSDQQLDQTIARIMQTNNLTEAQLRADLESQGQTLEGFRDQIRREMWVNQIQQAVVNSRIDVNQQDIESFLASTDGKFATSPNYRLGHILLSVPSSASDEEASEVQEEAERIRQELVDGADFEQMAITHSNDANALQGGEIGWRKLEQLPELFADVVAGLEEGDVSEPVRSGAGFHILKVHETRSNTGNSMVEQTKARHILIKTSEIVDDAAAEQKLTELRERVLNGESFADLAREHSEDIGSMLQGGDLGWTMPGQMVPAFDQTMNETDVGEVSEPFKSQFGWHILTVEDRREQDMSEQMIRNQAANMLRERRFDEELQTWLAEIREEIYVEEKL</sequence>
<dbReference type="InterPro" id="IPR023034">
    <property type="entry name" value="PPIase_SurA"/>
</dbReference>
<keyword evidence="2 7" id="KW-0677">Repeat</keyword>
<protein>
    <recommendedName>
        <fullName evidence="7">Chaperone SurA</fullName>
    </recommendedName>
    <alternativeName>
        <fullName evidence="7">Peptidyl-prolyl cis-trans isomerase SurA</fullName>
        <shortName evidence="7">PPIase SurA</shortName>
        <ecNumber evidence="7">5.2.1.8</ecNumber>
    </alternativeName>
    <alternativeName>
        <fullName evidence="7">Rotamase SurA</fullName>
    </alternativeName>
</protein>
<dbReference type="GO" id="GO:0030288">
    <property type="term" value="C:outer membrane-bounded periplasmic space"/>
    <property type="evidence" value="ECO:0007669"/>
    <property type="project" value="InterPro"/>
</dbReference>
<feature type="domain" description="PpiC" evidence="9">
    <location>
        <begin position="290"/>
        <end position="389"/>
    </location>
</feature>
<dbReference type="InterPro" id="IPR015391">
    <property type="entry name" value="SurA_N"/>
</dbReference>
<dbReference type="InterPro" id="IPR000297">
    <property type="entry name" value="PPIase_PpiC"/>
</dbReference>
<evidence type="ECO:0000313" key="10">
    <source>
        <dbReference type="EMBL" id="ROQ20997.1"/>
    </source>
</evidence>
<evidence type="ECO:0000256" key="6">
    <source>
        <dbReference type="ARBA" id="ARBA00023235"/>
    </source>
</evidence>
<reference evidence="10 11" key="1">
    <citation type="submission" date="2018-11" db="EMBL/GenBank/DDBJ databases">
        <title>Genomic Encyclopedia of Type Strains, Phase IV (KMG-IV): sequencing the most valuable type-strain genomes for metagenomic binning, comparative biology and taxonomic classification.</title>
        <authorList>
            <person name="Goeker M."/>
        </authorList>
    </citation>
    <scope>NUCLEOTIDE SEQUENCE [LARGE SCALE GENOMIC DNA]</scope>
    <source>
        <strain evidence="10 11">DSM 16974</strain>
    </source>
</reference>
<dbReference type="EMBL" id="RJUK01000001">
    <property type="protein sequence ID" value="ROQ20997.1"/>
    <property type="molecule type" value="Genomic_DNA"/>
</dbReference>
<evidence type="ECO:0000259" key="9">
    <source>
        <dbReference type="PROSITE" id="PS50198"/>
    </source>
</evidence>
<keyword evidence="6 7" id="KW-0413">Isomerase</keyword>
<dbReference type="RefSeq" id="WP_123638055.1">
    <property type="nucleotide sequence ID" value="NZ_JBHYFO010000025.1"/>
</dbReference>
<dbReference type="InterPro" id="IPR050280">
    <property type="entry name" value="OMP_Chaperone_SurA"/>
</dbReference>
<dbReference type="AlphaFoldDB" id="A0A3N1P163"/>
<keyword evidence="3 7" id="KW-0574">Periplasm</keyword>
<dbReference type="GO" id="GO:0003755">
    <property type="term" value="F:peptidyl-prolyl cis-trans isomerase activity"/>
    <property type="evidence" value="ECO:0007669"/>
    <property type="project" value="UniProtKB-UniRule"/>
</dbReference>
<accession>A0A3N1P163</accession>
<evidence type="ECO:0000256" key="5">
    <source>
        <dbReference type="ARBA" id="ARBA00023186"/>
    </source>
</evidence>
<keyword evidence="4 7" id="KW-0697">Rotamase</keyword>
<comment type="domain">
    <text evidence="7">The PPIase activity resides only in the second parvulin domain. The N-terminal region and the C-terminal tail are necessary and sufficient for the chaperone activity of SurA. The PPIase activity is dispensable for SurA to function as a chaperone. The N-terminal region and the C-terminal tail are also required for porin recognition.</text>
</comment>
<dbReference type="GO" id="GO:0050821">
    <property type="term" value="P:protein stabilization"/>
    <property type="evidence" value="ECO:0007669"/>
    <property type="project" value="InterPro"/>
</dbReference>
<dbReference type="Gene3D" id="1.10.4030.10">
    <property type="entry name" value="Porin chaperone SurA, peptide-binding domain"/>
    <property type="match status" value="1"/>
</dbReference>
<evidence type="ECO:0000256" key="4">
    <source>
        <dbReference type="ARBA" id="ARBA00023110"/>
    </source>
</evidence>
<dbReference type="Gene3D" id="3.10.50.40">
    <property type="match status" value="2"/>
</dbReference>
<dbReference type="PANTHER" id="PTHR47637:SF1">
    <property type="entry name" value="CHAPERONE SURA"/>
    <property type="match status" value="1"/>
</dbReference>
<dbReference type="PROSITE" id="PS50075">
    <property type="entry name" value="CARRIER"/>
    <property type="match status" value="1"/>
</dbReference>
<evidence type="ECO:0000256" key="2">
    <source>
        <dbReference type="ARBA" id="ARBA00022737"/>
    </source>
</evidence>
<dbReference type="Pfam" id="PF00639">
    <property type="entry name" value="Rotamase"/>
    <property type="match status" value="1"/>
</dbReference>
<name>A0A3N1P163_9GAMM</name>
<dbReference type="OrthoDB" id="14196at2"/>
<comment type="catalytic activity">
    <reaction evidence="7">
        <text>[protein]-peptidylproline (omega=180) = [protein]-peptidylproline (omega=0)</text>
        <dbReference type="Rhea" id="RHEA:16237"/>
        <dbReference type="Rhea" id="RHEA-COMP:10747"/>
        <dbReference type="Rhea" id="RHEA-COMP:10748"/>
        <dbReference type="ChEBI" id="CHEBI:83833"/>
        <dbReference type="ChEBI" id="CHEBI:83834"/>
        <dbReference type="EC" id="5.2.1.8"/>
    </reaction>
</comment>
<dbReference type="SUPFAM" id="SSF109998">
    <property type="entry name" value="Triger factor/SurA peptide-binding domain-like"/>
    <property type="match status" value="1"/>
</dbReference>
<comment type="subcellular location">
    <subcellularLocation>
        <location evidence="7">Periplasm</location>
    </subcellularLocation>
    <text evidence="7">Is capable of associating with the outer membrane.</text>
</comment>
<dbReference type="InterPro" id="IPR023058">
    <property type="entry name" value="PPIase_PpiC_CS"/>
</dbReference>
<comment type="caution">
    <text evidence="10">The sequence shown here is derived from an EMBL/GenBank/DDBJ whole genome shotgun (WGS) entry which is preliminary data.</text>
</comment>